<reference evidence="2 3" key="1">
    <citation type="submission" date="2013-03" db="EMBL/GenBank/DDBJ databases">
        <title>The Genome Sequence of Phialophora europaea CBS 101466.</title>
        <authorList>
            <consortium name="The Broad Institute Genomics Platform"/>
            <person name="Cuomo C."/>
            <person name="de Hoog S."/>
            <person name="Gorbushina A."/>
            <person name="Walker B."/>
            <person name="Young S.K."/>
            <person name="Zeng Q."/>
            <person name="Gargeya S."/>
            <person name="Fitzgerald M."/>
            <person name="Haas B."/>
            <person name="Abouelleil A."/>
            <person name="Allen A.W."/>
            <person name="Alvarado L."/>
            <person name="Arachchi H.M."/>
            <person name="Berlin A.M."/>
            <person name="Chapman S.B."/>
            <person name="Gainer-Dewar J."/>
            <person name="Goldberg J."/>
            <person name="Griggs A."/>
            <person name="Gujja S."/>
            <person name="Hansen M."/>
            <person name="Howarth C."/>
            <person name="Imamovic A."/>
            <person name="Ireland A."/>
            <person name="Larimer J."/>
            <person name="McCowan C."/>
            <person name="Murphy C."/>
            <person name="Pearson M."/>
            <person name="Poon T.W."/>
            <person name="Priest M."/>
            <person name="Roberts A."/>
            <person name="Saif S."/>
            <person name="Shea T."/>
            <person name="Sisk P."/>
            <person name="Sykes S."/>
            <person name="Wortman J."/>
            <person name="Nusbaum C."/>
            <person name="Birren B."/>
        </authorList>
    </citation>
    <scope>NUCLEOTIDE SEQUENCE [LARGE SCALE GENOMIC DNA]</scope>
    <source>
        <strain evidence="2 3">CBS 101466</strain>
    </source>
</reference>
<evidence type="ECO:0000259" key="1">
    <source>
        <dbReference type="PROSITE" id="PS50020"/>
    </source>
</evidence>
<dbReference type="Proteomes" id="UP000030752">
    <property type="component" value="Unassembled WGS sequence"/>
</dbReference>
<protein>
    <recommendedName>
        <fullName evidence="1">WW domain-containing protein</fullName>
    </recommendedName>
</protein>
<dbReference type="InterPro" id="IPR001202">
    <property type="entry name" value="WW_dom"/>
</dbReference>
<name>W2RX62_CYPE1</name>
<gene>
    <name evidence="2" type="ORF">HMPREF1541_03041</name>
</gene>
<dbReference type="InParanoid" id="W2RX62"/>
<feature type="domain" description="WW" evidence="1">
    <location>
        <begin position="416"/>
        <end position="449"/>
    </location>
</feature>
<proteinExistence type="predicted"/>
<dbReference type="PROSITE" id="PS50020">
    <property type="entry name" value="WW_DOMAIN_2"/>
    <property type="match status" value="1"/>
</dbReference>
<dbReference type="RefSeq" id="XP_008715615.1">
    <property type="nucleotide sequence ID" value="XM_008717393.1"/>
</dbReference>
<dbReference type="GeneID" id="19970380"/>
<dbReference type="AlphaFoldDB" id="W2RX62"/>
<evidence type="ECO:0000313" key="2">
    <source>
        <dbReference type="EMBL" id="ETN41106.1"/>
    </source>
</evidence>
<sequence length="551" mass="62904">MGLDGFSNRGGVVASLLKMDADPDILLEWIRPQRMSQSPLYEPSWDGTWANPRPSHPINYFHFSVHRYDFADLIKVLCQQEQYVEYINLHENRIRVRRATIYHELDHKAPIVNGLMNPQQDANGSFQHQAVLAFRYQLDYNGGIEAKFEEPPYWESRPDFPTCGSLPGQPFMPSDPQEQQRTISPRRKVLEALRQEDPKSTEEKVVIFSGDVHLVDQEDYQERRRSVVNMGRMTPPAHRPTGPLLPPSFILRPAKPIPLYMLGRKPFLLYGQTFRSRRSRTADDWAGLPYEPFPVAHLLATDSSRPFDMHETDRYESYPTEAKDLCQSTKEVQTEVMKAFEPKGTWFAFLQVFQCCRRPECRNNGPADPLGLTNCCNCTQREHIKPLHGKVFDKRQEKLQRHGILDPEPWPSAQEGALQTGWDTCRDATGRIVYVDSRTDSYTYLRPLAAYTTTSASGDMLPSWTMVQSNDDASSTFAASSHDFTTSHDPRSAFGMPGAPYTVKLYSSLSRELDLRFGPLPPQYAVTTSDGMILYRDRVSGTSTRLDPRLA</sequence>
<dbReference type="VEuPathDB" id="FungiDB:HMPREF1541_03041"/>
<accession>W2RX62</accession>
<keyword evidence="3" id="KW-1185">Reference proteome</keyword>
<dbReference type="EMBL" id="KB822719">
    <property type="protein sequence ID" value="ETN41106.1"/>
    <property type="molecule type" value="Genomic_DNA"/>
</dbReference>
<organism evidence="2 3">
    <name type="scientific">Cyphellophora europaea (strain CBS 101466)</name>
    <name type="common">Phialophora europaea</name>
    <dbReference type="NCBI Taxonomy" id="1220924"/>
    <lineage>
        <taxon>Eukaryota</taxon>
        <taxon>Fungi</taxon>
        <taxon>Dikarya</taxon>
        <taxon>Ascomycota</taxon>
        <taxon>Pezizomycotina</taxon>
        <taxon>Eurotiomycetes</taxon>
        <taxon>Chaetothyriomycetidae</taxon>
        <taxon>Chaetothyriales</taxon>
        <taxon>Cyphellophoraceae</taxon>
        <taxon>Cyphellophora</taxon>
    </lineage>
</organism>
<dbReference type="HOGENOM" id="CLU_494322_0_0_1"/>
<evidence type="ECO:0000313" key="3">
    <source>
        <dbReference type="Proteomes" id="UP000030752"/>
    </source>
</evidence>
<dbReference type="Gene3D" id="2.20.70.10">
    <property type="match status" value="1"/>
</dbReference>